<dbReference type="InterPro" id="IPR036046">
    <property type="entry name" value="Acylphosphatase-like_dom_sf"/>
</dbReference>
<accession>A0ABM1EN44</accession>
<organism evidence="9 10">
    <name type="scientific">Priapulus caudatus</name>
    <name type="common">Priapulid worm</name>
    <dbReference type="NCBI Taxonomy" id="37621"/>
    <lineage>
        <taxon>Eukaryota</taxon>
        <taxon>Metazoa</taxon>
        <taxon>Ecdysozoa</taxon>
        <taxon>Scalidophora</taxon>
        <taxon>Priapulida</taxon>
        <taxon>Priapulimorpha</taxon>
        <taxon>Priapulimorphida</taxon>
        <taxon>Priapulidae</taxon>
        <taxon>Priapulus</taxon>
    </lineage>
</organism>
<feature type="active site" evidence="5">
    <location>
        <position position="24"/>
    </location>
</feature>
<evidence type="ECO:0000256" key="6">
    <source>
        <dbReference type="RuleBase" id="RU000553"/>
    </source>
</evidence>
<name>A0ABM1EN44_PRICU</name>
<evidence type="ECO:0000256" key="1">
    <source>
        <dbReference type="ARBA" id="ARBA00005614"/>
    </source>
</evidence>
<sequence length="99" mass="11101">MAAAGKLYSVNFEVFGTVQGVFFRKYTRTKASELRLVGWCRNTSKGTVAGIAQGPKAKLDVLKDWLRYKGSPHSRITSAVFSNEREIETLEFVAFTVKH</sequence>
<dbReference type="InterPro" id="IPR020456">
    <property type="entry name" value="Acylphosphatase"/>
</dbReference>
<dbReference type="PROSITE" id="PS00151">
    <property type="entry name" value="ACYLPHOSPHATASE_2"/>
    <property type="match status" value="1"/>
</dbReference>
<evidence type="ECO:0000256" key="2">
    <source>
        <dbReference type="ARBA" id="ARBA00012150"/>
    </source>
</evidence>
<evidence type="ECO:0000313" key="10">
    <source>
        <dbReference type="RefSeq" id="XP_014673615.1"/>
    </source>
</evidence>
<evidence type="ECO:0000256" key="7">
    <source>
        <dbReference type="RuleBase" id="RU004168"/>
    </source>
</evidence>
<keyword evidence="3 5" id="KW-0378">Hydrolase</keyword>
<dbReference type="GeneID" id="106813880"/>
<dbReference type="PROSITE" id="PS00150">
    <property type="entry name" value="ACYLPHOSPHATASE_1"/>
    <property type="match status" value="1"/>
</dbReference>
<comment type="catalytic activity">
    <reaction evidence="4 5 6">
        <text>an acyl phosphate + H2O = a carboxylate + phosphate + H(+)</text>
        <dbReference type="Rhea" id="RHEA:14965"/>
        <dbReference type="ChEBI" id="CHEBI:15377"/>
        <dbReference type="ChEBI" id="CHEBI:15378"/>
        <dbReference type="ChEBI" id="CHEBI:29067"/>
        <dbReference type="ChEBI" id="CHEBI:43474"/>
        <dbReference type="ChEBI" id="CHEBI:59918"/>
        <dbReference type="EC" id="3.6.1.7"/>
    </reaction>
</comment>
<comment type="similarity">
    <text evidence="1 7">Belongs to the acylphosphatase family.</text>
</comment>
<dbReference type="PRINTS" id="PR00112">
    <property type="entry name" value="ACYLPHPHTASE"/>
</dbReference>
<dbReference type="Proteomes" id="UP000695022">
    <property type="component" value="Unplaced"/>
</dbReference>
<dbReference type="InterPro" id="IPR001792">
    <property type="entry name" value="Acylphosphatase-like_dom"/>
</dbReference>
<evidence type="ECO:0000256" key="4">
    <source>
        <dbReference type="ARBA" id="ARBA00047645"/>
    </source>
</evidence>
<feature type="domain" description="Acylphosphatase-like" evidence="8">
    <location>
        <begin position="9"/>
        <end position="99"/>
    </location>
</feature>
<dbReference type="InterPro" id="IPR017968">
    <property type="entry name" value="Acylphosphatase_CS"/>
</dbReference>
<dbReference type="EC" id="3.6.1.7" evidence="2 5"/>
<keyword evidence="9" id="KW-1185">Reference proteome</keyword>
<dbReference type="PANTHER" id="PTHR10029">
    <property type="entry name" value="ACYLPHOSPHATASE"/>
    <property type="match status" value="1"/>
</dbReference>
<evidence type="ECO:0000313" key="9">
    <source>
        <dbReference type="Proteomes" id="UP000695022"/>
    </source>
</evidence>
<dbReference type="SUPFAM" id="SSF54975">
    <property type="entry name" value="Acylphosphatase/BLUF domain-like"/>
    <property type="match status" value="1"/>
</dbReference>
<dbReference type="Gene3D" id="3.30.70.100">
    <property type="match status" value="1"/>
</dbReference>
<evidence type="ECO:0000256" key="5">
    <source>
        <dbReference type="PROSITE-ProRule" id="PRU00520"/>
    </source>
</evidence>
<dbReference type="RefSeq" id="XP_014673615.1">
    <property type="nucleotide sequence ID" value="XM_014818129.1"/>
</dbReference>
<protein>
    <recommendedName>
        <fullName evidence="2 5">Acylphosphatase</fullName>
        <ecNumber evidence="2 5">3.6.1.7</ecNumber>
    </recommendedName>
</protein>
<dbReference type="Pfam" id="PF00708">
    <property type="entry name" value="Acylphosphatase"/>
    <property type="match status" value="1"/>
</dbReference>
<gene>
    <name evidence="10" type="primary">LOC106813880</name>
</gene>
<dbReference type="PROSITE" id="PS51160">
    <property type="entry name" value="ACYLPHOSPHATASE_3"/>
    <property type="match status" value="1"/>
</dbReference>
<reference evidence="10" key="1">
    <citation type="submission" date="2025-08" db="UniProtKB">
        <authorList>
            <consortium name="RefSeq"/>
        </authorList>
    </citation>
    <scope>IDENTIFICATION</scope>
</reference>
<proteinExistence type="inferred from homology"/>
<feature type="active site" evidence="5">
    <location>
        <position position="42"/>
    </location>
</feature>
<evidence type="ECO:0000259" key="8">
    <source>
        <dbReference type="PROSITE" id="PS51160"/>
    </source>
</evidence>
<dbReference type="PANTHER" id="PTHR10029:SF3">
    <property type="entry name" value="ACYLPHOSPHATASE-RELATED"/>
    <property type="match status" value="1"/>
</dbReference>
<evidence type="ECO:0000256" key="3">
    <source>
        <dbReference type="ARBA" id="ARBA00022801"/>
    </source>
</evidence>